<feature type="compositionally biased region" description="Basic and acidic residues" evidence="1">
    <location>
        <begin position="69"/>
        <end position="79"/>
    </location>
</feature>
<proteinExistence type="predicted"/>
<sequence>MPVLSATPALAEETKVELIKAEETATTEEVVTPPPPPPPSATEPEKAIETTVTPEEPVAPEPEAPATEAETKEVGKAEVEVASEVESSHKVAPEPVEEEIVKAQPEPDPEPETKPEPEPESVTEAPKDEVGAEEEKPAEGEEEVGTEASVEKTE</sequence>
<accession>A0A7J0FI78</accession>
<reference evidence="2 3" key="1">
    <citation type="submission" date="2019-07" db="EMBL/GenBank/DDBJ databases">
        <title>De Novo Assembly of kiwifruit Actinidia rufa.</title>
        <authorList>
            <person name="Sugita-Konishi S."/>
            <person name="Sato K."/>
            <person name="Mori E."/>
            <person name="Abe Y."/>
            <person name="Kisaki G."/>
            <person name="Hamano K."/>
            <person name="Suezawa K."/>
            <person name="Otani M."/>
            <person name="Fukuda T."/>
            <person name="Manabe T."/>
            <person name="Gomi K."/>
            <person name="Tabuchi M."/>
            <person name="Akimitsu K."/>
            <person name="Kataoka I."/>
        </authorList>
    </citation>
    <scope>NUCLEOTIDE SEQUENCE [LARGE SCALE GENOMIC DNA]</scope>
    <source>
        <strain evidence="3">cv. Fuchu</strain>
    </source>
</reference>
<feature type="compositionally biased region" description="Basic and acidic residues" evidence="1">
    <location>
        <begin position="12"/>
        <end position="23"/>
    </location>
</feature>
<keyword evidence="3" id="KW-1185">Reference proteome</keyword>
<feature type="region of interest" description="Disordered" evidence="1">
    <location>
        <begin position="1"/>
        <end position="154"/>
    </location>
</feature>
<dbReference type="Proteomes" id="UP000585474">
    <property type="component" value="Unassembled WGS sequence"/>
</dbReference>
<feature type="compositionally biased region" description="Pro residues" evidence="1">
    <location>
        <begin position="32"/>
        <end position="41"/>
    </location>
</feature>
<name>A0A7J0FI78_9ERIC</name>
<protein>
    <submittedName>
        <fullName evidence="2">Uncharacterized protein</fullName>
    </submittedName>
</protein>
<organism evidence="2 3">
    <name type="scientific">Actinidia rufa</name>
    <dbReference type="NCBI Taxonomy" id="165716"/>
    <lineage>
        <taxon>Eukaryota</taxon>
        <taxon>Viridiplantae</taxon>
        <taxon>Streptophyta</taxon>
        <taxon>Embryophyta</taxon>
        <taxon>Tracheophyta</taxon>
        <taxon>Spermatophyta</taxon>
        <taxon>Magnoliopsida</taxon>
        <taxon>eudicotyledons</taxon>
        <taxon>Gunneridae</taxon>
        <taxon>Pentapetalae</taxon>
        <taxon>asterids</taxon>
        <taxon>Ericales</taxon>
        <taxon>Actinidiaceae</taxon>
        <taxon>Actinidia</taxon>
    </lineage>
</organism>
<comment type="caution">
    <text evidence="2">The sequence shown here is derived from an EMBL/GenBank/DDBJ whole genome shotgun (WGS) entry which is preliminary data.</text>
</comment>
<evidence type="ECO:0000256" key="1">
    <source>
        <dbReference type="SAM" id="MobiDB-lite"/>
    </source>
</evidence>
<dbReference type="AlphaFoldDB" id="A0A7J0FI78"/>
<evidence type="ECO:0000313" key="2">
    <source>
        <dbReference type="EMBL" id="GFY97607.1"/>
    </source>
</evidence>
<gene>
    <name evidence="2" type="ORF">Acr_12g0001480</name>
</gene>
<dbReference type="EMBL" id="BJWL01000012">
    <property type="protein sequence ID" value="GFY97607.1"/>
    <property type="molecule type" value="Genomic_DNA"/>
</dbReference>
<evidence type="ECO:0000313" key="3">
    <source>
        <dbReference type="Proteomes" id="UP000585474"/>
    </source>
</evidence>
<feature type="compositionally biased region" description="Basic and acidic residues" evidence="1">
    <location>
        <begin position="125"/>
        <end position="139"/>
    </location>
</feature>